<dbReference type="InParanoid" id="D8PTB9"/>
<dbReference type="Proteomes" id="UP000007431">
    <property type="component" value="Unassembled WGS sequence"/>
</dbReference>
<dbReference type="STRING" id="578458.D8PTB9"/>
<dbReference type="GO" id="GO:0019005">
    <property type="term" value="C:SCF ubiquitin ligase complex"/>
    <property type="evidence" value="ECO:0007669"/>
    <property type="project" value="TreeGrafter"/>
</dbReference>
<dbReference type="HOGENOM" id="CLU_021164_0_4_1"/>
<dbReference type="Gene3D" id="3.80.10.10">
    <property type="entry name" value="Ribonuclease Inhibitor"/>
    <property type="match status" value="1"/>
</dbReference>
<keyword evidence="2" id="KW-1185">Reference proteome</keyword>
<protein>
    <recommendedName>
        <fullName evidence="3">F-box domain-containing protein</fullName>
    </recommendedName>
</protein>
<feature type="non-terminal residue" evidence="1">
    <location>
        <position position="534"/>
    </location>
</feature>
<evidence type="ECO:0000313" key="1">
    <source>
        <dbReference type="EMBL" id="EFJ01288.1"/>
    </source>
</evidence>
<dbReference type="GeneID" id="9586736"/>
<organism evidence="2">
    <name type="scientific">Schizophyllum commune (strain H4-8 / FGSC 9210)</name>
    <name type="common">Split gill fungus</name>
    <dbReference type="NCBI Taxonomy" id="578458"/>
    <lineage>
        <taxon>Eukaryota</taxon>
        <taxon>Fungi</taxon>
        <taxon>Dikarya</taxon>
        <taxon>Basidiomycota</taxon>
        <taxon>Agaricomycotina</taxon>
        <taxon>Agaricomycetes</taxon>
        <taxon>Agaricomycetidae</taxon>
        <taxon>Agaricales</taxon>
        <taxon>Schizophyllaceae</taxon>
        <taxon>Schizophyllum</taxon>
    </lineage>
</organism>
<dbReference type="PANTHER" id="PTHR13318">
    <property type="entry name" value="PARTNER OF PAIRED, ISOFORM B-RELATED"/>
    <property type="match status" value="1"/>
</dbReference>
<accession>D8PTB9</accession>
<dbReference type="GO" id="GO:0031146">
    <property type="term" value="P:SCF-dependent proteasomal ubiquitin-dependent protein catabolic process"/>
    <property type="evidence" value="ECO:0007669"/>
    <property type="project" value="TreeGrafter"/>
</dbReference>
<dbReference type="EMBL" id="GL377303">
    <property type="protein sequence ID" value="EFJ01288.1"/>
    <property type="molecule type" value="Genomic_DNA"/>
</dbReference>
<dbReference type="OMA" id="ISTISDW"/>
<dbReference type="SUPFAM" id="SSF52047">
    <property type="entry name" value="RNI-like"/>
    <property type="match status" value="1"/>
</dbReference>
<dbReference type="OrthoDB" id="3543113at2759"/>
<name>D8PTB9_SCHCM</name>
<dbReference type="InterPro" id="IPR032675">
    <property type="entry name" value="LRR_dom_sf"/>
</dbReference>
<evidence type="ECO:0008006" key="3">
    <source>
        <dbReference type="Google" id="ProtNLM"/>
    </source>
</evidence>
<dbReference type="AlphaFoldDB" id="D8PTB9"/>
<dbReference type="RefSeq" id="XP_003036190.1">
    <property type="nucleotide sequence ID" value="XM_003036144.1"/>
</dbReference>
<proteinExistence type="predicted"/>
<sequence>MHAVLQTPELRHKIFAYSNHSHLAILARTCKTFHESALSLLWRRCENVDHVLNLLPAAIEYGLHRSCENGNTTIPSYLTPEDVIRVQHYTPFIQSLHLDFGYESTRGAPEALAKVVIACGDQNLFPNLRELVYLGPSTFAACLPNITRPPLHQISMAIESMSEYDEVNDDPELSLEGGMELSILFALKARRAHPITSLDLFLPSHCGWPIITLLSGWDHLESLSLATYVDANLLSTMFSLPRLRSLKLGEDPSRTTRLESTNTLDNCLSTAPPTLQSLTLNSWQLSDVADLVSGSRNLRLVKLYVTRVGESRALGRFIQNLRKNPSEQTLRILNITRGADPPMSRAALPSRVDDDCVALGSFQLLFDFRNLVSLILHVPGTTISLRNADLDKMAQSWPQIQRIDIQGAKKAEPDCTVVGLIPFARHCKQLETLSISVRAWDADIPEGADVDCAQFALGKLVLYNSPICSPSEIALFLSRFFPCLHEALLSAFGNPPRGQAEQWRKVDELLPLLCQARLEGVPGGRTLQNLCGRA</sequence>
<dbReference type="VEuPathDB" id="FungiDB:SCHCODRAFT_02694696"/>
<reference evidence="1 2" key="1">
    <citation type="journal article" date="2010" name="Nat. Biotechnol.">
        <title>Genome sequence of the model mushroom Schizophyllum commune.</title>
        <authorList>
            <person name="Ohm R.A."/>
            <person name="de Jong J.F."/>
            <person name="Lugones L.G."/>
            <person name="Aerts A."/>
            <person name="Kothe E."/>
            <person name="Stajich J.E."/>
            <person name="de Vries R.P."/>
            <person name="Record E."/>
            <person name="Levasseur A."/>
            <person name="Baker S.E."/>
            <person name="Bartholomew K.A."/>
            <person name="Coutinho P.M."/>
            <person name="Erdmann S."/>
            <person name="Fowler T.J."/>
            <person name="Gathman A.C."/>
            <person name="Lombard V."/>
            <person name="Henrissat B."/>
            <person name="Knabe N."/>
            <person name="Kuees U."/>
            <person name="Lilly W.W."/>
            <person name="Lindquist E."/>
            <person name="Lucas S."/>
            <person name="Magnuson J.K."/>
            <person name="Piumi F."/>
            <person name="Raudaskoski M."/>
            <person name="Salamov A."/>
            <person name="Schmutz J."/>
            <person name="Schwarze F.W.M.R."/>
            <person name="vanKuyk P.A."/>
            <person name="Horton J.S."/>
            <person name="Grigoriev I.V."/>
            <person name="Woesten H.A.B."/>
        </authorList>
    </citation>
    <scope>NUCLEOTIDE SEQUENCE [LARGE SCALE GENOMIC DNA]</scope>
    <source>
        <strain evidence="2">H4-8 / FGSC 9210</strain>
    </source>
</reference>
<gene>
    <name evidence="1" type="ORF">SCHCODRAFT_106037</name>
</gene>
<dbReference type="KEGG" id="scm:SCHCO_02694696"/>
<evidence type="ECO:0000313" key="2">
    <source>
        <dbReference type="Proteomes" id="UP000007431"/>
    </source>
</evidence>